<dbReference type="AlphaFoldDB" id="A0A1G7HSM1"/>
<sequence length="351" mass="39195">MTVRYVLTSACIQSGTMALTASLRQRLLGKERVRFLDEDGEAFEAEVDWKGGLLRGLGPYYAKRRLAANEVVLLHFRGEEVELKALPRALPRLEKPREEPKEVKAEAPQEKRRVRVTPYPKEVLFPHEPKALEPPGITEDLRRLGFLLEGGPPWLYKAPLGRRQVALALLRLGEGRVEDLKPYRMQGVHVALLAPESEKEAVPPGVAHLSPEAVSRLVRLKGRFPLSPLDLEDLLRQGRVDLEAVEALEDRLAAELAERGALAALLLLLARKRLGEVFLLPDLEAEALEEGLIPEVVRQGVELLVQPPFLLLKRLSPGEFLLRQEVEEGLRDLAAFAEGVLARLSRVREGA</sequence>
<accession>A0A1G7HSM1</accession>
<reference evidence="2" key="1">
    <citation type="submission" date="2016-10" db="EMBL/GenBank/DDBJ databases">
        <authorList>
            <person name="Varghese N."/>
            <person name="Submissions S."/>
        </authorList>
    </citation>
    <scope>NUCLEOTIDE SEQUENCE [LARGE SCALE GENOMIC DNA]</scope>
    <source>
        <strain evidence="2">CGMCC 1.6992</strain>
    </source>
</reference>
<protein>
    <submittedName>
        <fullName evidence="1">Uncharacterized protein</fullName>
    </submittedName>
</protein>
<proteinExistence type="predicted"/>
<dbReference type="STRING" id="482827.SAMN04488243_12129"/>
<dbReference type="RefSeq" id="WP_093007677.1">
    <property type="nucleotide sequence ID" value="NZ_FNBC01000021.1"/>
</dbReference>
<keyword evidence="2" id="KW-1185">Reference proteome</keyword>
<dbReference type="EMBL" id="FNBC01000021">
    <property type="protein sequence ID" value="SDF03338.1"/>
    <property type="molecule type" value="Genomic_DNA"/>
</dbReference>
<dbReference type="OrthoDB" id="30259at2"/>
<name>A0A1G7HSM1_9DEIN</name>
<organism evidence="1 2">
    <name type="scientific">Thermus arciformis</name>
    <dbReference type="NCBI Taxonomy" id="482827"/>
    <lineage>
        <taxon>Bacteria</taxon>
        <taxon>Thermotogati</taxon>
        <taxon>Deinococcota</taxon>
        <taxon>Deinococci</taxon>
        <taxon>Thermales</taxon>
        <taxon>Thermaceae</taxon>
        <taxon>Thermus</taxon>
    </lineage>
</organism>
<gene>
    <name evidence="1" type="ORF">SAMN04488243_12129</name>
</gene>
<evidence type="ECO:0000313" key="2">
    <source>
        <dbReference type="Proteomes" id="UP000199446"/>
    </source>
</evidence>
<evidence type="ECO:0000313" key="1">
    <source>
        <dbReference type="EMBL" id="SDF03338.1"/>
    </source>
</evidence>
<dbReference type="Proteomes" id="UP000199446">
    <property type="component" value="Unassembled WGS sequence"/>
</dbReference>